<name>D9SFM4_GALCS</name>
<keyword evidence="1" id="KW-0449">Lipoprotein</keyword>
<dbReference type="AlphaFoldDB" id="D9SFM4"/>
<dbReference type="Proteomes" id="UP000001235">
    <property type="component" value="Chromosome"/>
</dbReference>
<dbReference type="EMBL" id="CP002159">
    <property type="protein sequence ID" value="ADL55321.1"/>
    <property type="molecule type" value="Genomic_DNA"/>
</dbReference>
<accession>D9SFM4</accession>
<dbReference type="KEGG" id="gca:Galf_1294"/>
<keyword evidence="2" id="KW-1185">Reference proteome</keyword>
<dbReference type="eggNOG" id="ENOG5032X06">
    <property type="taxonomic scope" value="Bacteria"/>
</dbReference>
<dbReference type="InterPro" id="IPR023373">
    <property type="entry name" value="YmcC_sf"/>
</dbReference>
<protein>
    <submittedName>
        <fullName evidence="1">Lipoprotein</fullName>
    </submittedName>
</protein>
<dbReference type="HOGENOM" id="CLU_1281651_0_0_4"/>
<sequence>MTALFGVFTLLGGCAVESASQAVVDAYRLIHSEGSAAQHELNPKLSYLRVQTGGREVFMALGYIDATPDGPVDVWYSAEADVLRLRDGRVAGAIMKTGTNWLTVSFSDLPRWDAVGHQAQFERIRDVSPGYRYGIHEKMLIRLIEPPTDTQLKNISASSLVWFEETVQGGSDRPARYAVRLASPGTQRVIYAEQCLSSEYCFSWQDWPNSSKGTH</sequence>
<reference evidence="1 2" key="1">
    <citation type="submission" date="2010-08" db="EMBL/GenBank/DDBJ databases">
        <title>Complete sequence of Gallionella capsiferriformans ES-2.</title>
        <authorList>
            <consortium name="US DOE Joint Genome Institute"/>
            <person name="Lucas S."/>
            <person name="Copeland A."/>
            <person name="Lapidus A."/>
            <person name="Cheng J.-F."/>
            <person name="Bruce D."/>
            <person name="Goodwin L."/>
            <person name="Pitluck S."/>
            <person name="Chertkov O."/>
            <person name="Davenport K.W."/>
            <person name="Detter J.C."/>
            <person name="Han C."/>
            <person name="Tapia R."/>
            <person name="Land M."/>
            <person name="Hauser L."/>
            <person name="Chang Y.-J."/>
            <person name="Jeffries C."/>
            <person name="Kyrpides N."/>
            <person name="Ivanova N."/>
            <person name="Mikhailova N."/>
            <person name="Shelobolina E.S."/>
            <person name="Picardal F."/>
            <person name="Roden E."/>
            <person name="Emerson D."/>
            <person name="Woyke T."/>
        </authorList>
    </citation>
    <scope>NUCLEOTIDE SEQUENCE [LARGE SCALE GENOMIC DNA]</scope>
    <source>
        <strain evidence="1 2">ES-2</strain>
    </source>
</reference>
<dbReference type="RefSeq" id="WP_013293260.1">
    <property type="nucleotide sequence ID" value="NC_014394.1"/>
</dbReference>
<evidence type="ECO:0000313" key="2">
    <source>
        <dbReference type="Proteomes" id="UP000001235"/>
    </source>
</evidence>
<dbReference type="SUPFAM" id="SSF159270">
    <property type="entry name" value="YmcC-like"/>
    <property type="match status" value="1"/>
</dbReference>
<organism evidence="1 2">
    <name type="scientific">Gallionella capsiferriformans (strain ES-2)</name>
    <name type="common">Gallionella ferruginea capsiferriformans (strain ES-2)</name>
    <dbReference type="NCBI Taxonomy" id="395494"/>
    <lineage>
        <taxon>Bacteria</taxon>
        <taxon>Pseudomonadati</taxon>
        <taxon>Pseudomonadota</taxon>
        <taxon>Betaproteobacteria</taxon>
        <taxon>Nitrosomonadales</taxon>
        <taxon>Gallionellaceae</taxon>
        <taxon>Gallionella</taxon>
    </lineage>
</organism>
<dbReference type="STRING" id="395494.Galf_1294"/>
<dbReference type="Gene3D" id="2.40.360.10">
    <property type="entry name" value="YmcC-like"/>
    <property type="match status" value="1"/>
</dbReference>
<gene>
    <name evidence="1" type="ordered locus">Galf_1294</name>
</gene>
<evidence type="ECO:0000313" key="1">
    <source>
        <dbReference type="EMBL" id="ADL55321.1"/>
    </source>
</evidence>
<proteinExistence type="predicted"/>